<dbReference type="Pfam" id="PF22513">
    <property type="entry name" value="FitA-like_RHH"/>
    <property type="match status" value="1"/>
</dbReference>
<evidence type="ECO:0000313" key="2">
    <source>
        <dbReference type="EMBL" id="NHN54778.1"/>
    </source>
</evidence>
<sequence>MATLYIRDVDPDVAKRLKARAAAEGISLSAYVATALTRLAASPSNAELVERLQRLDRRDLPTGDDVVRTVREGRR</sequence>
<dbReference type="GO" id="GO:0006355">
    <property type="term" value="P:regulation of DNA-templated transcription"/>
    <property type="evidence" value="ECO:0007669"/>
    <property type="project" value="InterPro"/>
</dbReference>
<organism evidence="2 3">
    <name type="scientific">Metallococcus carri</name>
    <dbReference type="NCBI Taxonomy" id="1656884"/>
    <lineage>
        <taxon>Bacteria</taxon>
        <taxon>Bacillati</taxon>
        <taxon>Actinomycetota</taxon>
        <taxon>Actinomycetes</taxon>
        <taxon>Micrococcales</taxon>
        <taxon>Dermacoccaceae</taxon>
        <taxon>Metallococcus</taxon>
    </lineage>
</organism>
<feature type="domain" description="Antitoxin FitA-like ribbon-helix-helix" evidence="1">
    <location>
        <begin position="2"/>
        <end position="39"/>
    </location>
</feature>
<dbReference type="AlphaFoldDB" id="A0A967AZS9"/>
<dbReference type="InterPro" id="IPR010985">
    <property type="entry name" value="Ribbon_hlx_hlx"/>
</dbReference>
<gene>
    <name evidence="2" type="ORF">G9U51_03145</name>
</gene>
<evidence type="ECO:0000313" key="3">
    <source>
        <dbReference type="Proteomes" id="UP000744769"/>
    </source>
</evidence>
<reference evidence="2" key="1">
    <citation type="submission" date="2020-03" db="EMBL/GenBank/DDBJ databases">
        <title>Draft sequencing of Calidifontibacter sp. DB0510.</title>
        <authorList>
            <person name="Kim D.-U."/>
        </authorList>
    </citation>
    <scope>NUCLEOTIDE SEQUENCE</scope>
    <source>
        <strain evidence="2">DB0510</strain>
    </source>
</reference>
<accession>A0A967AZS9</accession>
<comment type="caution">
    <text evidence="2">The sequence shown here is derived from an EMBL/GenBank/DDBJ whole genome shotgun (WGS) entry which is preliminary data.</text>
</comment>
<dbReference type="RefSeq" id="WP_166193045.1">
    <property type="nucleotide sequence ID" value="NZ_JAAOIV010000002.1"/>
</dbReference>
<protein>
    <submittedName>
        <fullName evidence="2">Antitoxin</fullName>
    </submittedName>
</protein>
<keyword evidence="3" id="KW-1185">Reference proteome</keyword>
<evidence type="ECO:0000259" key="1">
    <source>
        <dbReference type="Pfam" id="PF22513"/>
    </source>
</evidence>
<dbReference type="Proteomes" id="UP000744769">
    <property type="component" value="Unassembled WGS sequence"/>
</dbReference>
<dbReference type="InterPro" id="IPR053853">
    <property type="entry name" value="FitA-like_RHH"/>
</dbReference>
<dbReference type="SUPFAM" id="SSF47598">
    <property type="entry name" value="Ribbon-helix-helix"/>
    <property type="match status" value="1"/>
</dbReference>
<proteinExistence type="predicted"/>
<dbReference type="EMBL" id="JAAOIV010000002">
    <property type="protein sequence ID" value="NHN54778.1"/>
    <property type="molecule type" value="Genomic_DNA"/>
</dbReference>
<name>A0A967AZS9_9MICO</name>